<keyword evidence="5 9" id="KW-1133">Transmembrane helix</keyword>
<keyword evidence="4 9" id="KW-0812">Transmembrane</keyword>
<feature type="compositionally biased region" description="Gly residues" evidence="8">
    <location>
        <begin position="16"/>
        <end position="27"/>
    </location>
</feature>
<dbReference type="Gene3D" id="1.20.1250.20">
    <property type="entry name" value="MFS general substrate transporter like domains"/>
    <property type="match status" value="2"/>
</dbReference>
<feature type="transmembrane region" description="Helical" evidence="9">
    <location>
        <begin position="405"/>
        <end position="425"/>
    </location>
</feature>
<feature type="transmembrane region" description="Helical" evidence="9">
    <location>
        <begin position="110"/>
        <end position="132"/>
    </location>
</feature>
<dbReference type="GO" id="GO:0022857">
    <property type="term" value="F:transmembrane transporter activity"/>
    <property type="evidence" value="ECO:0007669"/>
    <property type="project" value="InterPro"/>
</dbReference>
<dbReference type="Pfam" id="PF07690">
    <property type="entry name" value="MFS_1"/>
    <property type="match status" value="2"/>
</dbReference>
<keyword evidence="2" id="KW-0813">Transport</keyword>
<evidence type="ECO:0000256" key="3">
    <source>
        <dbReference type="ARBA" id="ARBA00022475"/>
    </source>
</evidence>
<protein>
    <submittedName>
        <fullName evidence="11">MFS transporter</fullName>
    </submittedName>
</protein>
<feature type="transmembrane region" description="Helical" evidence="9">
    <location>
        <begin position="306"/>
        <end position="326"/>
    </location>
</feature>
<dbReference type="InterPro" id="IPR036259">
    <property type="entry name" value="MFS_trans_sf"/>
</dbReference>
<feature type="region of interest" description="Disordered" evidence="8">
    <location>
        <begin position="1"/>
        <end position="27"/>
    </location>
</feature>
<dbReference type="InterPro" id="IPR011701">
    <property type="entry name" value="MFS"/>
</dbReference>
<dbReference type="GO" id="GO:0005886">
    <property type="term" value="C:plasma membrane"/>
    <property type="evidence" value="ECO:0007669"/>
    <property type="project" value="UniProtKB-SubCell"/>
</dbReference>
<keyword evidence="7" id="KW-0046">Antibiotic resistance</keyword>
<evidence type="ECO:0000313" key="11">
    <source>
        <dbReference type="EMBL" id="RKN43820.1"/>
    </source>
</evidence>
<dbReference type="PROSITE" id="PS50850">
    <property type="entry name" value="MFS"/>
    <property type="match status" value="1"/>
</dbReference>
<feature type="transmembrane region" description="Helical" evidence="9">
    <location>
        <begin position="346"/>
        <end position="365"/>
    </location>
</feature>
<evidence type="ECO:0000256" key="5">
    <source>
        <dbReference type="ARBA" id="ARBA00022989"/>
    </source>
</evidence>
<gene>
    <name evidence="11" type="ORF">D7294_08890</name>
</gene>
<evidence type="ECO:0000259" key="10">
    <source>
        <dbReference type="PROSITE" id="PS50850"/>
    </source>
</evidence>
<dbReference type="Proteomes" id="UP000272474">
    <property type="component" value="Unassembled WGS sequence"/>
</dbReference>
<evidence type="ECO:0000256" key="7">
    <source>
        <dbReference type="ARBA" id="ARBA00023251"/>
    </source>
</evidence>
<dbReference type="AlphaFoldDB" id="A0A3A9Z6F4"/>
<feature type="transmembrane region" description="Helical" evidence="9">
    <location>
        <begin position="75"/>
        <end position="98"/>
    </location>
</feature>
<comment type="subcellular location">
    <subcellularLocation>
        <location evidence="1">Cell membrane</location>
        <topology evidence="1">Multi-pass membrane protein</topology>
    </subcellularLocation>
</comment>
<feature type="domain" description="Major facilitator superfamily (MFS) profile" evidence="10">
    <location>
        <begin position="44"/>
        <end position="500"/>
    </location>
</feature>
<feature type="transmembrane region" description="Helical" evidence="9">
    <location>
        <begin position="138"/>
        <end position="158"/>
    </location>
</feature>
<evidence type="ECO:0000256" key="1">
    <source>
        <dbReference type="ARBA" id="ARBA00004651"/>
    </source>
</evidence>
<evidence type="ECO:0000256" key="2">
    <source>
        <dbReference type="ARBA" id="ARBA00022448"/>
    </source>
</evidence>
<dbReference type="SUPFAM" id="SSF103473">
    <property type="entry name" value="MFS general substrate transporter"/>
    <property type="match status" value="1"/>
</dbReference>
<feature type="transmembrane region" description="Helical" evidence="9">
    <location>
        <begin position="437"/>
        <end position="460"/>
    </location>
</feature>
<evidence type="ECO:0000313" key="12">
    <source>
        <dbReference type="Proteomes" id="UP000272474"/>
    </source>
</evidence>
<keyword evidence="3" id="KW-1003">Cell membrane</keyword>
<feature type="transmembrane region" description="Helical" evidence="9">
    <location>
        <begin position="472"/>
        <end position="491"/>
    </location>
</feature>
<comment type="caution">
    <text evidence="11">The sequence shown here is derived from an EMBL/GenBank/DDBJ whole genome shotgun (WGS) entry which is preliminary data.</text>
</comment>
<dbReference type="PANTHER" id="PTHR42718:SF46">
    <property type="entry name" value="BLR6921 PROTEIN"/>
    <property type="match status" value="1"/>
</dbReference>
<feature type="transmembrane region" description="Helical" evidence="9">
    <location>
        <begin position="377"/>
        <end position="399"/>
    </location>
</feature>
<evidence type="ECO:0000256" key="9">
    <source>
        <dbReference type="SAM" id="Phobius"/>
    </source>
</evidence>
<feature type="transmembrane region" description="Helical" evidence="9">
    <location>
        <begin position="201"/>
        <end position="219"/>
    </location>
</feature>
<sequence>MPEQAREGARGNAGRNPGGQGRGAGAARGAGSAVGGAPGRTGLLVPVLLLAACCVALAQTVVVTSLPLLQRQSEVSAATAAWLLTAFMLASAVVTPVAGRVGDLFGYRPVLTACLLCLAAGSALAAVAAHASWFGGMVAARVVQGCSGGAFPLAFGLARRLVPAARLGGVVAALSAMFGVGGALGMALGGPLADALGTDRLFWLLLLLAAAALAGVRTLPADAGTPAGRREGRPGVDLPGALLLAAALSALLLGITQGRAWGWGSARTLGLGAAAVLLGAAFALVERRAPAPLVDPALLRGRARAVTHLATLVVGAAMFSAVSLMPQFLQTPPAAGYGFGASATRTGLAVIPMAVAMVLAAPFAARLSARCGGRVTFGAGALLAALALGAMGTANGHLWEFTLEGTLLGVAYGLAFASLGQLVVASADRAHTGAATAINVILRTVGGAVGTQVSAVLVTASVPGGGGPPAESGYAAAFAVAAATALLALLLSRLMPAGAAATAPK</sequence>
<feature type="transmembrane region" description="Helical" evidence="9">
    <location>
        <begin position="266"/>
        <end position="285"/>
    </location>
</feature>
<dbReference type="PANTHER" id="PTHR42718">
    <property type="entry name" value="MAJOR FACILITATOR SUPERFAMILY MULTIDRUG TRANSPORTER MFSC"/>
    <property type="match status" value="1"/>
</dbReference>
<evidence type="ECO:0000256" key="6">
    <source>
        <dbReference type="ARBA" id="ARBA00023136"/>
    </source>
</evidence>
<dbReference type="GO" id="GO:0046677">
    <property type="term" value="P:response to antibiotic"/>
    <property type="evidence" value="ECO:0007669"/>
    <property type="project" value="UniProtKB-KW"/>
</dbReference>
<organism evidence="11 12">
    <name type="scientific">Streptomyces hoynatensis</name>
    <dbReference type="NCBI Taxonomy" id="1141874"/>
    <lineage>
        <taxon>Bacteria</taxon>
        <taxon>Bacillati</taxon>
        <taxon>Actinomycetota</taxon>
        <taxon>Actinomycetes</taxon>
        <taxon>Kitasatosporales</taxon>
        <taxon>Streptomycetaceae</taxon>
        <taxon>Streptomyces</taxon>
    </lineage>
</organism>
<dbReference type="EMBL" id="RBAL01000004">
    <property type="protein sequence ID" value="RKN43820.1"/>
    <property type="molecule type" value="Genomic_DNA"/>
</dbReference>
<evidence type="ECO:0000256" key="4">
    <source>
        <dbReference type="ARBA" id="ARBA00022692"/>
    </source>
</evidence>
<keyword evidence="6 9" id="KW-0472">Membrane</keyword>
<dbReference type="InterPro" id="IPR020846">
    <property type="entry name" value="MFS_dom"/>
</dbReference>
<feature type="transmembrane region" description="Helical" evidence="9">
    <location>
        <begin position="47"/>
        <end position="69"/>
    </location>
</feature>
<name>A0A3A9Z6F4_9ACTN</name>
<keyword evidence="12" id="KW-1185">Reference proteome</keyword>
<reference evidence="11 12" key="1">
    <citation type="journal article" date="2014" name="Int. J. Syst. Evol. Microbiol.">
        <title>Streptomyces hoynatensis sp. nov., isolated from deep marine sediment.</title>
        <authorList>
            <person name="Veyisoglu A."/>
            <person name="Sahin N."/>
        </authorList>
    </citation>
    <scope>NUCLEOTIDE SEQUENCE [LARGE SCALE GENOMIC DNA]</scope>
    <source>
        <strain evidence="11 12">KCTC 29097</strain>
    </source>
</reference>
<evidence type="ECO:0000256" key="8">
    <source>
        <dbReference type="SAM" id="MobiDB-lite"/>
    </source>
</evidence>
<proteinExistence type="predicted"/>
<accession>A0A3A9Z6F4</accession>
<feature type="transmembrane region" description="Helical" evidence="9">
    <location>
        <begin position="240"/>
        <end position="260"/>
    </location>
</feature>
<feature type="transmembrane region" description="Helical" evidence="9">
    <location>
        <begin position="170"/>
        <end position="189"/>
    </location>
</feature>